<accession>W5JQ83</accession>
<dbReference type="VEuPathDB" id="VectorBase:ADAR2_001385"/>
<evidence type="ECO:0000313" key="3">
    <source>
        <dbReference type="EnsemblMetazoa" id="ADAC001638-PA"/>
    </source>
</evidence>
<reference evidence="2" key="2">
    <citation type="submission" date="2010-05" db="EMBL/GenBank/DDBJ databases">
        <authorList>
            <person name="Almeida L.G."/>
            <person name="Nicolas M.F."/>
            <person name="Souza R.C."/>
            <person name="Vasconcelos A.T.R."/>
        </authorList>
    </citation>
    <scope>NUCLEOTIDE SEQUENCE</scope>
</reference>
<dbReference type="AlphaFoldDB" id="W5JQ83"/>
<dbReference type="GO" id="GO:0005576">
    <property type="term" value="C:extracellular region"/>
    <property type="evidence" value="ECO:0007669"/>
    <property type="project" value="InterPro"/>
</dbReference>
<dbReference type="OMA" id="ATSTEWM"/>
<dbReference type="Pfam" id="PF07677">
    <property type="entry name" value="A2M_recep"/>
    <property type="match status" value="1"/>
</dbReference>
<dbReference type="InterPro" id="IPR036595">
    <property type="entry name" value="A-macroglobulin_rcpt-bd_sf"/>
</dbReference>
<proteinExistence type="predicted"/>
<dbReference type="Proteomes" id="UP000000673">
    <property type="component" value="Unassembled WGS sequence"/>
</dbReference>
<dbReference type="SMART" id="SM01361">
    <property type="entry name" value="A2M_recep"/>
    <property type="match status" value="1"/>
</dbReference>
<dbReference type="VEuPathDB" id="VectorBase:ADAC001638"/>
<dbReference type="STRING" id="43151.W5JQ83"/>
<sequence>MKLGELAIRVNASIMQGVISDSFKKIIRLSVFDKSSGSGVIQINWQYRVNLIYFKSRFDVQLTKLATSTEWMKELHVCCSFIPEDKDDHSNGTVVEMSIPIGYAMDSHNVVEKKTFYPISRIEILHEGTTVILHYNHMGNESKCFSVFAYRRYKNRVRHPSYIKVQDSYRPELNAVKMFDFH</sequence>
<reference evidence="2 4" key="1">
    <citation type="journal article" date="2010" name="BMC Genomics">
        <title>Combination of measures distinguishes pre-miRNAs from other stem-loops in the genome of the newly sequenced Anopheles darlingi.</title>
        <authorList>
            <person name="Mendes N.D."/>
            <person name="Freitas A.T."/>
            <person name="Vasconcelos A.T."/>
            <person name="Sagot M.F."/>
        </authorList>
    </citation>
    <scope>NUCLEOTIDE SEQUENCE</scope>
</reference>
<feature type="domain" description="Alpha-macroglobulin receptor-binding" evidence="1">
    <location>
        <begin position="90"/>
        <end position="179"/>
    </location>
</feature>
<dbReference type="SUPFAM" id="SSF49410">
    <property type="entry name" value="Alpha-macroglobulin receptor domain"/>
    <property type="match status" value="1"/>
</dbReference>
<protein>
    <recommendedName>
        <fullName evidence="1">Alpha-macroglobulin receptor-binding domain-containing protein</fullName>
    </recommendedName>
</protein>
<dbReference type="VEuPathDB" id="VectorBase:ADAR2_010328"/>
<evidence type="ECO:0000259" key="1">
    <source>
        <dbReference type="SMART" id="SM01361"/>
    </source>
</evidence>
<dbReference type="EMBL" id="ADMH02000420">
    <property type="protein sequence ID" value="ETN66572.1"/>
    <property type="molecule type" value="Genomic_DNA"/>
</dbReference>
<evidence type="ECO:0000313" key="4">
    <source>
        <dbReference type="Proteomes" id="UP000000673"/>
    </source>
</evidence>
<dbReference type="InterPro" id="IPR009048">
    <property type="entry name" value="A-macroglobulin_rcpt-bd"/>
</dbReference>
<gene>
    <name evidence="2" type="ORF">AND_001638</name>
</gene>
<dbReference type="Gene3D" id="2.60.40.690">
    <property type="entry name" value="Alpha-macroglobulin, receptor-binding domain"/>
    <property type="match status" value="1"/>
</dbReference>
<dbReference type="HOGENOM" id="CLU_1483191_0_0_1"/>
<evidence type="ECO:0000313" key="2">
    <source>
        <dbReference type="EMBL" id="ETN66572.1"/>
    </source>
</evidence>
<dbReference type="eggNOG" id="KOG1366">
    <property type="taxonomic scope" value="Eukaryota"/>
</dbReference>
<reference evidence="2" key="3">
    <citation type="journal article" date="2013" name="Nucleic Acids Res.">
        <title>The genome of Anopheles darlingi, the main neotropical malaria vector.</title>
        <authorList>
            <person name="Marinotti O."/>
            <person name="Cerqueira G.C."/>
            <person name="de Almeida L.G."/>
            <person name="Ferro M.I."/>
            <person name="Loreto E.L."/>
            <person name="Zaha A."/>
            <person name="Teixeira S.M."/>
            <person name="Wespiser A.R."/>
            <person name="Almeida E Silva A."/>
            <person name="Schlindwein A.D."/>
            <person name="Pacheco A.C."/>
            <person name="Silva A.L."/>
            <person name="Graveley B.R."/>
            <person name="Walenz B.P."/>
            <person name="Lima Bde A."/>
            <person name="Ribeiro C.A."/>
            <person name="Nunes-Silva C.G."/>
            <person name="de Carvalho C.R."/>
            <person name="Soares C.M."/>
            <person name="de Menezes C.B."/>
            <person name="Matiolli C."/>
            <person name="Caffrey D."/>
            <person name="Araujo D.A."/>
            <person name="de Oliveira D.M."/>
            <person name="Golenbock D."/>
            <person name="Grisard E.C."/>
            <person name="Fantinatti-Garboggini F."/>
            <person name="de Carvalho F.M."/>
            <person name="Barcellos F.G."/>
            <person name="Prosdocimi F."/>
            <person name="May G."/>
            <person name="Azevedo Junior G.M."/>
            <person name="Guimaraes G.M."/>
            <person name="Goldman G.H."/>
            <person name="Padilha I.Q."/>
            <person name="Batista Jda S."/>
            <person name="Ferro J.A."/>
            <person name="Ribeiro J.M."/>
            <person name="Fietto J.L."/>
            <person name="Dabbas K.M."/>
            <person name="Cerdeira L."/>
            <person name="Agnez-Lima L.F."/>
            <person name="Brocchi M."/>
            <person name="de Carvalho M.O."/>
            <person name="Teixeira Mde M."/>
            <person name="Diniz Maia Mde M."/>
            <person name="Goldman M.H."/>
            <person name="Cruz Schneider M.P."/>
            <person name="Felipe M.S."/>
            <person name="Hungria M."/>
            <person name="Nicolas M.F."/>
            <person name="Pereira M."/>
            <person name="Montes M.A."/>
            <person name="Cantao M.E."/>
            <person name="Vincentz M."/>
            <person name="Rafael M.S."/>
            <person name="Silverman N."/>
            <person name="Stoco P.H."/>
            <person name="Souza R.C."/>
            <person name="Vicentini R."/>
            <person name="Gazzinelli R.T."/>
            <person name="Neves Rde O."/>
            <person name="Silva R."/>
            <person name="Astolfi-Filho S."/>
            <person name="Maciel T.E."/>
            <person name="Urmenyi T.P."/>
            <person name="Tadei W.P."/>
            <person name="Camargo E.P."/>
            <person name="de Vasconcelos A.T."/>
        </authorList>
    </citation>
    <scope>NUCLEOTIDE SEQUENCE</scope>
</reference>
<reference evidence="3" key="4">
    <citation type="submission" date="2015-06" db="UniProtKB">
        <authorList>
            <consortium name="EnsemblMetazoa"/>
        </authorList>
    </citation>
    <scope>IDENTIFICATION</scope>
</reference>
<keyword evidence="4" id="KW-1185">Reference proteome</keyword>
<name>W5JQ83_ANODA</name>
<organism evidence="2">
    <name type="scientific">Anopheles darlingi</name>
    <name type="common">Mosquito</name>
    <dbReference type="NCBI Taxonomy" id="43151"/>
    <lineage>
        <taxon>Eukaryota</taxon>
        <taxon>Metazoa</taxon>
        <taxon>Ecdysozoa</taxon>
        <taxon>Arthropoda</taxon>
        <taxon>Hexapoda</taxon>
        <taxon>Insecta</taxon>
        <taxon>Pterygota</taxon>
        <taxon>Neoptera</taxon>
        <taxon>Endopterygota</taxon>
        <taxon>Diptera</taxon>
        <taxon>Nematocera</taxon>
        <taxon>Culicoidea</taxon>
        <taxon>Culicidae</taxon>
        <taxon>Anophelinae</taxon>
        <taxon>Anopheles</taxon>
    </lineage>
</organism>
<dbReference type="EnsemblMetazoa" id="ADAC001638-RA">
    <property type="protein sequence ID" value="ADAC001638-PA"/>
    <property type="gene ID" value="ADAC001638"/>
</dbReference>